<reference evidence="1 2" key="1">
    <citation type="journal article" date="2019" name="Sci. Rep.">
        <title>Orb-weaving spider Araneus ventricosus genome elucidates the spidroin gene catalogue.</title>
        <authorList>
            <person name="Kono N."/>
            <person name="Nakamura H."/>
            <person name="Ohtoshi R."/>
            <person name="Moran D.A.P."/>
            <person name="Shinohara A."/>
            <person name="Yoshida Y."/>
            <person name="Fujiwara M."/>
            <person name="Mori M."/>
            <person name="Tomita M."/>
            <person name="Arakawa K."/>
        </authorList>
    </citation>
    <scope>NUCLEOTIDE SEQUENCE [LARGE SCALE GENOMIC DNA]</scope>
</reference>
<evidence type="ECO:0000313" key="2">
    <source>
        <dbReference type="Proteomes" id="UP000499080"/>
    </source>
</evidence>
<comment type="caution">
    <text evidence="1">The sequence shown here is derived from an EMBL/GenBank/DDBJ whole genome shotgun (WGS) entry which is preliminary data.</text>
</comment>
<sequence length="67" mass="6993">PIFALRANKTGSNALEAVALSLGDEIKLVCYGPKSHTTITASTKGARPAYVSGSFSSVNFAMLRSCD</sequence>
<feature type="non-terminal residue" evidence="1">
    <location>
        <position position="1"/>
    </location>
</feature>
<dbReference type="Proteomes" id="UP000499080">
    <property type="component" value="Unassembled WGS sequence"/>
</dbReference>
<name>A0A4Y2KF07_ARAVE</name>
<evidence type="ECO:0000313" key="1">
    <source>
        <dbReference type="EMBL" id="GBN00326.1"/>
    </source>
</evidence>
<keyword evidence="2" id="KW-1185">Reference proteome</keyword>
<dbReference type="AlphaFoldDB" id="A0A4Y2KF07"/>
<gene>
    <name evidence="1" type="ORF">AVEN_112691_1</name>
</gene>
<accession>A0A4Y2KF07</accession>
<dbReference type="EMBL" id="BGPR01114220">
    <property type="protein sequence ID" value="GBN00326.1"/>
    <property type="molecule type" value="Genomic_DNA"/>
</dbReference>
<protein>
    <submittedName>
        <fullName evidence="1">Uncharacterized protein</fullName>
    </submittedName>
</protein>
<organism evidence="1 2">
    <name type="scientific">Araneus ventricosus</name>
    <name type="common">Orbweaver spider</name>
    <name type="synonym">Epeira ventricosa</name>
    <dbReference type="NCBI Taxonomy" id="182803"/>
    <lineage>
        <taxon>Eukaryota</taxon>
        <taxon>Metazoa</taxon>
        <taxon>Ecdysozoa</taxon>
        <taxon>Arthropoda</taxon>
        <taxon>Chelicerata</taxon>
        <taxon>Arachnida</taxon>
        <taxon>Araneae</taxon>
        <taxon>Araneomorphae</taxon>
        <taxon>Entelegynae</taxon>
        <taxon>Araneoidea</taxon>
        <taxon>Araneidae</taxon>
        <taxon>Araneus</taxon>
    </lineage>
</organism>
<proteinExistence type="predicted"/>